<reference evidence="7" key="1">
    <citation type="submission" date="2016-08" db="EMBL/GenBank/DDBJ databases">
        <authorList>
            <person name="Varghese N."/>
            <person name="Submissions Spin"/>
        </authorList>
    </citation>
    <scope>NUCLEOTIDE SEQUENCE [LARGE SCALE GENOMIC DNA]</scope>
    <source>
        <strain evidence="7">SGD-1123</strain>
    </source>
</reference>
<dbReference type="GO" id="GO:0045892">
    <property type="term" value="P:negative regulation of DNA-templated transcription"/>
    <property type="evidence" value="ECO:0007669"/>
    <property type="project" value="TreeGrafter"/>
</dbReference>
<keyword evidence="1" id="KW-0805">Transcription regulation</keyword>
<evidence type="ECO:0000259" key="5">
    <source>
        <dbReference type="PROSITE" id="PS51078"/>
    </source>
</evidence>
<evidence type="ECO:0000256" key="1">
    <source>
        <dbReference type="ARBA" id="ARBA00023015"/>
    </source>
</evidence>
<feature type="domain" description="HTH iclR-type" evidence="4">
    <location>
        <begin position="2"/>
        <end position="72"/>
    </location>
</feature>
<accession>A0A0V8HET0</accession>
<dbReference type="SMART" id="SM00346">
    <property type="entry name" value="HTH_ICLR"/>
    <property type="match status" value="1"/>
</dbReference>
<dbReference type="Gene3D" id="1.10.10.10">
    <property type="entry name" value="Winged helix-like DNA-binding domain superfamily/Winged helix DNA-binding domain"/>
    <property type="match status" value="1"/>
</dbReference>
<dbReference type="Pfam" id="PF01614">
    <property type="entry name" value="IclR_C"/>
    <property type="match status" value="1"/>
</dbReference>
<keyword evidence="2" id="KW-0238">DNA-binding</keyword>
<evidence type="ECO:0000256" key="2">
    <source>
        <dbReference type="ARBA" id="ARBA00023125"/>
    </source>
</evidence>
<dbReference type="AlphaFoldDB" id="A0A0V8HET0"/>
<feature type="domain" description="IclR-ED" evidence="5">
    <location>
        <begin position="73"/>
        <end position="255"/>
    </location>
</feature>
<dbReference type="PROSITE" id="PS51078">
    <property type="entry name" value="ICLR_ED"/>
    <property type="match status" value="1"/>
</dbReference>
<dbReference type="InterPro" id="IPR014757">
    <property type="entry name" value="Tscrpt_reg_IclR_C"/>
</dbReference>
<sequence length="277" mass="31920">MSKTLGKALQLLTLFNEEKPYWRLDELSKFADMPKPTVFRLLKTFEENGFVQRVNFHHGGVFIEGERYELGTRLLELGQIVASKYEIRNIALPYMRDLQKQLNESVQLVIRENNEGVYIEKVESDKPVRLYTKIGRKAPLYAGACPRILLSFLDNQVIENILAQPLESYGQKTMLSREEIWKVIHQTRERGYTYSNSELEDGTAAFGTPIFDRFGEIAGSLSVAGFASQLREEDAMTYVIPMWEVSEKISKQLGFTKPYVYLEQIKRGGESEKKEQL</sequence>
<dbReference type="GO" id="GO:0003700">
    <property type="term" value="F:DNA-binding transcription factor activity"/>
    <property type="evidence" value="ECO:0007669"/>
    <property type="project" value="TreeGrafter"/>
</dbReference>
<dbReference type="GO" id="GO:0003677">
    <property type="term" value="F:DNA binding"/>
    <property type="evidence" value="ECO:0007669"/>
    <property type="project" value="UniProtKB-KW"/>
</dbReference>
<dbReference type="InterPro" id="IPR050707">
    <property type="entry name" value="HTH_MetabolicPath_Reg"/>
</dbReference>
<dbReference type="OrthoDB" id="9791752at2"/>
<organism evidence="6 7">
    <name type="scientific">[Bacillus] enclensis</name>
    <dbReference type="NCBI Taxonomy" id="1402860"/>
    <lineage>
        <taxon>Bacteria</taxon>
        <taxon>Bacillati</taxon>
        <taxon>Bacillota</taxon>
        <taxon>Bacilli</taxon>
        <taxon>Bacillales</taxon>
        <taxon>Bacillaceae</taxon>
        <taxon>Rossellomorea</taxon>
    </lineage>
</organism>
<proteinExistence type="predicted"/>
<dbReference type="Proteomes" id="UP000181997">
    <property type="component" value="Unassembled WGS sequence"/>
</dbReference>
<dbReference type="PROSITE" id="PS51077">
    <property type="entry name" value="HTH_ICLR"/>
    <property type="match status" value="1"/>
</dbReference>
<dbReference type="InterPro" id="IPR036388">
    <property type="entry name" value="WH-like_DNA-bd_sf"/>
</dbReference>
<dbReference type="InterPro" id="IPR029016">
    <property type="entry name" value="GAF-like_dom_sf"/>
</dbReference>
<dbReference type="PANTHER" id="PTHR30136:SF24">
    <property type="entry name" value="HTH-TYPE TRANSCRIPTIONAL REPRESSOR ALLR"/>
    <property type="match status" value="1"/>
</dbReference>
<dbReference type="RefSeq" id="WP_058299202.1">
    <property type="nucleotide sequence ID" value="NZ_FMAU01000004.1"/>
</dbReference>
<dbReference type="EMBL" id="FMAU01000004">
    <property type="protein sequence ID" value="SCC22008.1"/>
    <property type="molecule type" value="Genomic_DNA"/>
</dbReference>
<gene>
    <name evidence="6" type="ORF">GA0061094_3186</name>
</gene>
<evidence type="ECO:0000256" key="3">
    <source>
        <dbReference type="ARBA" id="ARBA00023163"/>
    </source>
</evidence>
<dbReference type="InterPro" id="IPR005471">
    <property type="entry name" value="Tscrpt_reg_IclR_N"/>
</dbReference>
<dbReference type="Pfam" id="PF09339">
    <property type="entry name" value="HTH_IclR"/>
    <property type="match status" value="1"/>
</dbReference>
<dbReference type="Gene3D" id="3.30.450.40">
    <property type="match status" value="1"/>
</dbReference>
<dbReference type="PANTHER" id="PTHR30136">
    <property type="entry name" value="HELIX-TURN-HELIX TRANSCRIPTIONAL REGULATOR, ICLR FAMILY"/>
    <property type="match status" value="1"/>
</dbReference>
<dbReference type="SUPFAM" id="SSF55781">
    <property type="entry name" value="GAF domain-like"/>
    <property type="match status" value="1"/>
</dbReference>
<name>A0A0V8HET0_9BACI</name>
<dbReference type="InterPro" id="IPR036390">
    <property type="entry name" value="WH_DNA-bd_sf"/>
</dbReference>
<evidence type="ECO:0000313" key="7">
    <source>
        <dbReference type="Proteomes" id="UP000181997"/>
    </source>
</evidence>
<protein>
    <submittedName>
        <fullName evidence="6">Transcriptional regulator, IclR family</fullName>
    </submittedName>
</protein>
<evidence type="ECO:0000259" key="4">
    <source>
        <dbReference type="PROSITE" id="PS51077"/>
    </source>
</evidence>
<keyword evidence="3" id="KW-0804">Transcription</keyword>
<evidence type="ECO:0000313" key="6">
    <source>
        <dbReference type="EMBL" id="SCC22008.1"/>
    </source>
</evidence>
<dbReference type="SUPFAM" id="SSF46785">
    <property type="entry name" value="Winged helix' DNA-binding domain"/>
    <property type="match status" value="1"/>
</dbReference>
<keyword evidence="7" id="KW-1185">Reference proteome</keyword>